<dbReference type="PANTHER" id="PTHR33389">
    <property type="entry name" value="FAMILY PROTEIN, PUTATIVE (DUF2921)-RELATED"/>
    <property type="match status" value="1"/>
</dbReference>
<dbReference type="EMBL" id="BQKI01000004">
    <property type="protein sequence ID" value="GJM93584.1"/>
    <property type="molecule type" value="Genomic_DNA"/>
</dbReference>
<evidence type="ECO:0000256" key="4">
    <source>
        <dbReference type="ARBA" id="ARBA00012483"/>
    </source>
</evidence>
<evidence type="ECO:0000259" key="13">
    <source>
        <dbReference type="Pfam" id="PF25333"/>
    </source>
</evidence>
<feature type="transmembrane region" description="Helical" evidence="11">
    <location>
        <begin position="817"/>
        <end position="838"/>
    </location>
</feature>
<feature type="region of interest" description="Disordered" evidence="10">
    <location>
        <begin position="84"/>
        <end position="104"/>
    </location>
</feature>
<name>A0AAV5C5Z3_ELECO</name>
<feature type="domain" description="DUF2921" evidence="13">
    <location>
        <begin position="310"/>
        <end position="454"/>
    </location>
</feature>
<comment type="pathway">
    <text evidence="3">Protein modification; protein ubiquitination.</text>
</comment>
<evidence type="ECO:0000256" key="11">
    <source>
        <dbReference type="SAM" id="Phobius"/>
    </source>
</evidence>
<feature type="transmembrane region" description="Helical" evidence="11">
    <location>
        <begin position="943"/>
        <end position="968"/>
    </location>
</feature>
<keyword evidence="6 11" id="KW-0812">Transmembrane</keyword>
<comment type="subcellular location">
    <subcellularLocation>
        <location evidence="2">Endomembrane system</location>
        <topology evidence="2">Multi-pass membrane protein</topology>
    </subcellularLocation>
</comment>
<evidence type="ECO:0000256" key="9">
    <source>
        <dbReference type="ARBA" id="ARBA00023136"/>
    </source>
</evidence>
<evidence type="ECO:0000256" key="7">
    <source>
        <dbReference type="ARBA" id="ARBA00022786"/>
    </source>
</evidence>
<dbReference type="InterPro" id="IPR057425">
    <property type="entry name" value="DUF2921_N"/>
</dbReference>
<evidence type="ECO:0000256" key="10">
    <source>
        <dbReference type="SAM" id="MobiDB-lite"/>
    </source>
</evidence>
<keyword evidence="5" id="KW-0808">Transferase</keyword>
<feature type="transmembrane region" description="Helical" evidence="11">
    <location>
        <begin position="730"/>
        <end position="749"/>
    </location>
</feature>
<protein>
    <recommendedName>
        <fullName evidence="4">RING-type E3 ubiquitin transferase</fullName>
        <ecNumber evidence="4">2.3.2.27</ecNumber>
    </recommendedName>
</protein>
<dbReference type="Pfam" id="PF25333">
    <property type="entry name" value="DUF2921_N"/>
    <property type="match status" value="3"/>
</dbReference>
<sequence>MICIQVQSSLIKINLGWLAGGLLPPSINSARVLGIDDCNKRRQGATAVFLVQNGAAHETQPRHTLPLLPPVRHTRLDCLRGGIPPLPHPLPRAQAPPRRRGRARSRSSLLASFRLSAGYFFGGEDINFARDDGDVASLLHIPRTLSLFPIHVDRTPDSALVHVAGSLTLSGGRGHHAVPAHRRNGIGSRHSVTFHLDGYYSSATSVLCMAGSGAYTTEEEEGGDSFDHLRDVVLKFRFPNPSTLSDPFVTGSIKGAGFEPISLVAYAEGDGYRYGERATCPALPRQSLPLLPLQPEPGADFSCLRLKERLMRLYKLQYGGGGGGGPAPLRLREPRMHVDLVRCTADGAVRLYAAFSNDTNMFVQKFEPRVPRFMVTEEAVVAEGHWDSARSVLCLRACRVVRSSSEPASLAVQEDCGIGMSFWFPAVWTVRDRSVVAGALWNSSHGTDGSSVEAADGVDVSASSIDFDDHRTNFLDVEYRYTMVEEAKKHYLTAVSKLNSRNKENKQGPFPAADYTYHDFDFRFVMEKLGTGTGEAHPVTIGSAVVYGDRLAADASFSLHAAEVVAGTEHDLVPVSYDIHTQHFGPSLKNFMRPDKINFSSLTVEERKITAEGVYDPKRGVLCLVGCQEFDSSSTDCRILITVQFASRDAKARGDGKGVIRSLRDETDSLYFDKVDISLYGMMSGEQVAEAVSRMDMESVMLAVFTTLPCVFTALQILHAKRNDPDASAATSITMLVVMALGYVAPLVTRAEALFTSRRNQWVPFQSYVPYELSQAMLRAPTLIAFVLQLRLIQLVWNGRKKNKQAETWSAAERKSLLLMCLPLYLLGGALTVVHHLMYGRAAQQEWLAVRIGPEPATVWEDLLSSAGLALDAFLLPQVATNMFCGERITRAISPWFYIGGSVVRAMPHVYDVIRARGYVPSMTPSNVYASWRDDRFGMGWDIVVPCGSALLVLVLFLQQRLGATFFLRMRREPR</sequence>
<dbReference type="Pfam" id="PF11145">
    <property type="entry name" value="DUF2921"/>
    <property type="match status" value="1"/>
</dbReference>
<feature type="domain" description="DUF2921" evidence="13">
    <location>
        <begin position="489"/>
        <end position="676"/>
    </location>
</feature>
<gene>
    <name evidence="14" type="primary">ga10150</name>
    <name evidence="14" type="ORF">PR202_ga10150</name>
</gene>
<evidence type="ECO:0000256" key="1">
    <source>
        <dbReference type="ARBA" id="ARBA00000900"/>
    </source>
</evidence>
<reference evidence="14" key="1">
    <citation type="journal article" date="2018" name="DNA Res.">
        <title>Multiple hybrid de novo genome assembly of finger millet, an orphan allotetraploid crop.</title>
        <authorList>
            <person name="Hatakeyama M."/>
            <person name="Aluri S."/>
            <person name="Balachadran M.T."/>
            <person name="Sivarajan S.R."/>
            <person name="Patrignani A."/>
            <person name="Gruter S."/>
            <person name="Poveda L."/>
            <person name="Shimizu-Inatsugi R."/>
            <person name="Baeten J."/>
            <person name="Francoijs K.J."/>
            <person name="Nataraja K.N."/>
            <person name="Reddy Y.A.N."/>
            <person name="Phadnis S."/>
            <person name="Ravikumar R.L."/>
            <person name="Schlapbach R."/>
            <person name="Sreeman S.M."/>
            <person name="Shimizu K.K."/>
        </authorList>
    </citation>
    <scope>NUCLEOTIDE SEQUENCE</scope>
</reference>
<accession>A0AAV5C5Z3</accession>
<proteinExistence type="predicted"/>
<comment type="catalytic activity">
    <reaction evidence="1">
        <text>S-ubiquitinyl-[E2 ubiquitin-conjugating enzyme]-L-cysteine + [acceptor protein]-L-lysine = [E2 ubiquitin-conjugating enzyme]-L-cysteine + N(6)-ubiquitinyl-[acceptor protein]-L-lysine.</text>
        <dbReference type="EC" id="2.3.2.27"/>
    </reaction>
</comment>
<comment type="caution">
    <text evidence="14">The sequence shown here is derived from an EMBL/GenBank/DDBJ whole genome shotgun (WGS) entry which is preliminary data.</text>
</comment>
<dbReference type="GO" id="GO:0012505">
    <property type="term" value="C:endomembrane system"/>
    <property type="evidence" value="ECO:0007669"/>
    <property type="project" value="UniProtKB-SubCell"/>
</dbReference>
<feature type="transmembrane region" description="Helical" evidence="11">
    <location>
        <begin position="776"/>
        <end position="797"/>
    </location>
</feature>
<dbReference type="PANTHER" id="PTHR33389:SF7">
    <property type="entry name" value="OS01G0678000 PROTEIN"/>
    <property type="match status" value="1"/>
</dbReference>
<feature type="transmembrane region" description="Helical" evidence="11">
    <location>
        <begin position="700"/>
        <end position="718"/>
    </location>
</feature>
<evidence type="ECO:0000256" key="3">
    <source>
        <dbReference type="ARBA" id="ARBA00004906"/>
    </source>
</evidence>
<evidence type="ECO:0000259" key="12">
    <source>
        <dbReference type="Pfam" id="PF11145"/>
    </source>
</evidence>
<evidence type="ECO:0000256" key="8">
    <source>
        <dbReference type="ARBA" id="ARBA00022989"/>
    </source>
</evidence>
<evidence type="ECO:0000313" key="14">
    <source>
        <dbReference type="EMBL" id="GJM93584.1"/>
    </source>
</evidence>
<keyword evidence="8 11" id="KW-1133">Transmembrane helix</keyword>
<keyword evidence="15" id="KW-1185">Reference proteome</keyword>
<evidence type="ECO:0000256" key="2">
    <source>
        <dbReference type="ARBA" id="ARBA00004127"/>
    </source>
</evidence>
<dbReference type="EC" id="2.3.2.27" evidence="4"/>
<evidence type="ECO:0000256" key="6">
    <source>
        <dbReference type="ARBA" id="ARBA00022692"/>
    </source>
</evidence>
<organism evidence="14 15">
    <name type="scientific">Eleusine coracana subsp. coracana</name>
    <dbReference type="NCBI Taxonomy" id="191504"/>
    <lineage>
        <taxon>Eukaryota</taxon>
        <taxon>Viridiplantae</taxon>
        <taxon>Streptophyta</taxon>
        <taxon>Embryophyta</taxon>
        <taxon>Tracheophyta</taxon>
        <taxon>Spermatophyta</taxon>
        <taxon>Magnoliopsida</taxon>
        <taxon>Liliopsida</taxon>
        <taxon>Poales</taxon>
        <taxon>Poaceae</taxon>
        <taxon>PACMAD clade</taxon>
        <taxon>Chloridoideae</taxon>
        <taxon>Cynodonteae</taxon>
        <taxon>Eleusininae</taxon>
        <taxon>Eleusine</taxon>
    </lineage>
</organism>
<evidence type="ECO:0000313" key="15">
    <source>
        <dbReference type="Proteomes" id="UP001054889"/>
    </source>
</evidence>
<evidence type="ECO:0000256" key="5">
    <source>
        <dbReference type="ARBA" id="ARBA00022679"/>
    </source>
</evidence>
<dbReference type="AlphaFoldDB" id="A0AAV5C5Z3"/>
<feature type="domain" description="SWEET-like" evidence="12">
    <location>
        <begin position="688"/>
        <end position="970"/>
    </location>
</feature>
<reference evidence="14" key="2">
    <citation type="submission" date="2021-12" db="EMBL/GenBank/DDBJ databases">
        <title>Resequencing data analysis of finger millet.</title>
        <authorList>
            <person name="Hatakeyama M."/>
            <person name="Aluri S."/>
            <person name="Balachadran M.T."/>
            <person name="Sivarajan S.R."/>
            <person name="Poveda L."/>
            <person name="Shimizu-Inatsugi R."/>
            <person name="Schlapbach R."/>
            <person name="Sreeman S.M."/>
            <person name="Shimizu K.K."/>
        </authorList>
    </citation>
    <scope>NUCLEOTIDE SEQUENCE</scope>
</reference>
<dbReference type="GO" id="GO:0061630">
    <property type="term" value="F:ubiquitin protein ligase activity"/>
    <property type="evidence" value="ECO:0007669"/>
    <property type="project" value="UniProtKB-EC"/>
</dbReference>
<dbReference type="Proteomes" id="UP001054889">
    <property type="component" value="Unassembled WGS sequence"/>
</dbReference>
<dbReference type="InterPro" id="IPR021319">
    <property type="entry name" value="DUF2921"/>
</dbReference>
<feature type="domain" description="DUF2921" evidence="13">
    <location>
        <begin position="97"/>
        <end position="261"/>
    </location>
</feature>
<keyword evidence="9 11" id="KW-0472">Membrane</keyword>
<keyword evidence="7" id="KW-0833">Ubl conjugation pathway</keyword>